<dbReference type="InterPro" id="IPR050680">
    <property type="entry name" value="YpeA/RimI_acetyltransf"/>
</dbReference>
<keyword evidence="1 4" id="KW-0808">Transferase</keyword>
<accession>A0A542ZS80</accession>
<dbReference type="AlphaFoldDB" id="A0A542ZS80"/>
<dbReference type="OrthoDB" id="529907at2"/>
<evidence type="ECO:0000256" key="1">
    <source>
        <dbReference type="ARBA" id="ARBA00022679"/>
    </source>
</evidence>
<keyword evidence="5" id="KW-1185">Reference proteome</keyword>
<organism evidence="4 5">
    <name type="scientific">Propioniferax innocua</name>
    <dbReference type="NCBI Taxonomy" id="1753"/>
    <lineage>
        <taxon>Bacteria</taxon>
        <taxon>Bacillati</taxon>
        <taxon>Actinomycetota</taxon>
        <taxon>Actinomycetes</taxon>
        <taxon>Propionibacteriales</taxon>
        <taxon>Propionibacteriaceae</taxon>
        <taxon>Propioniferax</taxon>
    </lineage>
</organism>
<dbReference type="PANTHER" id="PTHR43420:SF12">
    <property type="entry name" value="N-ACETYLTRANSFERASE DOMAIN-CONTAINING PROTEIN"/>
    <property type="match status" value="1"/>
</dbReference>
<dbReference type="PROSITE" id="PS51186">
    <property type="entry name" value="GNAT"/>
    <property type="match status" value="1"/>
</dbReference>
<dbReference type="PANTHER" id="PTHR43420">
    <property type="entry name" value="ACETYLTRANSFERASE"/>
    <property type="match status" value="1"/>
</dbReference>
<dbReference type="CDD" id="cd04301">
    <property type="entry name" value="NAT_SF"/>
    <property type="match status" value="1"/>
</dbReference>
<dbReference type="InterPro" id="IPR016181">
    <property type="entry name" value="Acyl_CoA_acyltransferase"/>
</dbReference>
<feature type="domain" description="N-acetyltransferase" evidence="3">
    <location>
        <begin position="28"/>
        <end position="174"/>
    </location>
</feature>
<dbReference type="InterPro" id="IPR000182">
    <property type="entry name" value="GNAT_dom"/>
</dbReference>
<dbReference type="EMBL" id="VFOR01000001">
    <property type="protein sequence ID" value="TQL63202.1"/>
    <property type="molecule type" value="Genomic_DNA"/>
</dbReference>
<sequence length="183" mass="20343">MGAQNPRFSEPLREDFPLESVERPFVRASLRFATPDDLDAIVALEEAFPVRERWSRDAWFHELEADNRWVQVAECPGASGILGVITVQIIGGVADLNRIIVAPEMRGHGVGAELLRAGIEDANSAEADEMLLEVRHDNRAAHALYARAGFTEIARRTDYYGTGVDAVVLRLELAEEDDDDENQ</sequence>
<dbReference type="Pfam" id="PF00583">
    <property type="entry name" value="Acetyltransf_1"/>
    <property type="match status" value="1"/>
</dbReference>
<evidence type="ECO:0000259" key="3">
    <source>
        <dbReference type="PROSITE" id="PS51186"/>
    </source>
</evidence>
<dbReference type="SUPFAM" id="SSF55729">
    <property type="entry name" value="Acyl-CoA N-acyltransferases (Nat)"/>
    <property type="match status" value="1"/>
</dbReference>
<dbReference type="GO" id="GO:0016747">
    <property type="term" value="F:acyltransferase activity, transferring groups other than amino-acyl groups"/>
    <property type="evidence" value="ECO:0007669"/>
    <property type="project" value="InterPro"/>
</dbReference>
<evidence type="ECO:0000256" key="2">
    <source>
        <dbReference type="ARBA" id="ARBA00023315"/>
    </source>
</evidence>
<reference evidence="4 5" key="1">
    <citation type="submission" date="2019-06" db="EMBL/GenBank/DDBJ databases">
        <title>Sequencing the genomes of 1000 actinobacteria strains.</title>
        <authorList>
            <person name="Klenk H.-P."/>
        </authorList>
    </citation>
    <scope>NUCLEOTIDE SEQUENCE [LARGE SCALE GENOMIC DNA]</scope>
    <source>
        <strain evidence="4 5">DSM 8251</strain>
    </source>
</reference>
<dbReference type="Proteomes" id="UP000316196">
    <property type="component" value="Unassembled WGS sequence"/>
</dbReference>
<protein>
    <submittedName>
        <fullName evidence="4">Ribosomal-protein-alanine N-acetyltransferase</fullName>
    </submittedName>
</protein>
<keyword evidence="2" id="KW-0012">Acyltransferase</keyword>
<evidence type="ECO:0000313" key="5">
    <source>
        <dbReference type="Proteomes" id="UP000316196"/>
    </source>
</evidence>
<evidence type="ECO:0000313" key="4">
    <source>
        <dbReference type="EMBL" id="TQL63202.1"/>
    </source>
</evidence>
<dbReference type="Gene3D" id="3.40.630.30">
    <property type="match status" value="1"/>
</dbReference>
<name>A0A542ZS80_9ACTN</name>
<gene>
    <name evidence="4" type="ORF">FB460_1003</name>
</gene>
<proteinExistence type="predicted"/>
<comment type="caution">
    <text evidence="4">The sequence shown here is derived from an EMBL/GenBank/DDBJ whole genome shotgun (WGS) entry which is preliminary data.</text>
</comment>